<gene>
    <name evidence="4" type="ORF">Q4T40_00995</name>
</gene>
<dbReference type="EMBL" id="JAUOZS010000001">
    <property type="protein sequence ID" value="MDT8899825.1"/>
    <property type="molecule type" value="Genomic_DNA"/>
</dbReference>
<dbReference type="Proteomes" id="UP001254848">
    <property type="component" value="Unassembled WGS sequence"/>
</dbReference>
<sequence>MTKLEAAIKSADLFRTLNAFDCSAMVTDAQGIILYHTQATTFKENVTIGQPAPGGAAKKVVETRQSVRVDVPESAYGVKLRAMMTPIIEEDGTFSGIVGNAINMQTVSTMHEAAQNIASIAQEMTATSQELAVTAAQLAENLVKIRSVSESVLGEIEKTGSILQFVSDVAQNSNLLGLNAAIEAARAGELGRGFAVVADEMRKMATNSADSVKNIKSILDNIHRDTQTVVANIASAAQHGERQAAATEQISATMQQLASTASDVERFASSI</sequence>
<organism evidence="4 5">
    <name type="scientific">Anaeroselena agilis</name>
    <dbReference type="NCBI Taxonomy" id="3063788"/>
    <lineage>
        <taxon>Bacteria</taxon>
        <taxon>Bacillati</taxon>
        <taxon>Bacillota</taxon>
        <taxon>Negativicutes</taxon>
        <taxon>Acetonemataceae</taxon>
        <taxon>Anaeroselena</taxon>
    </lineage>
</organism>
<protein>
    <submittedName>
        <fullName evidence="4">Methyl-accepting chemotaxis protein</fullName>
    </submittedName>
</protein>
<comment type="caution">
    <text evidence="4">The sequence shown here is derived from an EMBL/GenBank/DDBJ whole genome shotgun (WGS) entry which is preliminary data.</text>
</comment>
<name>A0ABU3NSM8_9FIRM</name>
<evidence type="ECO:0000256" key="2">
    <source>
        <dbReference type="PROSITE-ProRule" id="PRU00284"/>
    </source>
</evidence>
<evidence type="ECO:0000313" key="4">
    <source>
        <dbReference type="EMBL" id="MDT8899825.1"/>
    </source>
</evidence>
<reference evidence="4 5" key="1">
    <citation type="submission" date="2023-07" db="EMBL/GenBank/DDBJ databases">
        <title>The novel representative of Negativicutes class, Anaeroselena agilis gen. nov. sp. nov.</title>
        <authorList>
            <person name="Prokofeva M.I."/>
            <person name="Elcheninov A.G."/>
            <person name="Klyukina A."/>
            <person name="Kublanov I.V."/>
            <person name="Frolov E.N."/>
            <person name="Podosokorskaya O.A."/>
        </authorList>
    </citation>
    <scope>NUCLEOTIDE SEQUENCE [LARGE SCALE GENOMIC DNA]</scope>
    <source>
        <strain evidence="4 5">4137-cl</strain>
    </source>
</reference>
<dbReference type="Gene3D" id="1.10.287.950">
    <property type="entry name" value="Methyl-accepting chemotaxis protein"/>
    <property type="match status" value="1"/>
</dbReference>
<dbReference type="Pfam" id="PF00015">
    <property type="entry name" value="MCPsignal"/>
    <property type="match status" value="1"/>
</dbReference>
<dbReference type="PANTHER" id="PTHR32089:SF112">
    <property type="entry name" value="LYSOZYME-LIKE PROTEIN-RELATED"/>
    <property type="match status" value="1"/>
</dbReference>
<accession>A0ABU3NSM8</accession>
<dbReference type="SUPFAM" id="SSF103190">
    <property type="entry name" value="Sensory domain-like"/>
    <property type="match status" value="1"/>
</dbReference>
<dbReference type="InterPro" id="IPR029151">
    <property type="entry name" value="Sensor-like_sf"/>
</dbReference>
<dbReference type="SMART" id="SM00283">
    <property type="entry name" value="MA"/>
    <property type="match status" value="1"/>
</dbReference>
<evidence type="ECO:0000259" key="3">
    <source>
        <dbReference type="PROSITE" id="PS50111"/>
    </source>
</evidence>
<dbReference type="RefSeq" id="WP_413778392.1">
    <property type="nucleotide sequence ID" value="NZ_JAUOZS010000001.1"/>
</dbReference>
<evidence type="ECO:0000313" key="5">
    <source>
        <dbReference type="Proteomes" id="UP001254848"/>
    </source>
</evidence>
<dbReference type="SUPFAM" id="SSF58104">
    <property type="entry name" value="Methyl-accepting chemotaxis protein (MCP) signaling domain"/>
    <property type="match status" value="1"/>
</dbReference>
<keyword evidence="1 2" id="KW-0807">Transducer</keyword>
<feature type="domain" description="Methyl-accepting transducer" evidence="3">
    <location>
        <begin position="106"/>
        <end position="271"/>
    </location>
</feature>
<keyword evidence="5" id="KW-1185">Reference proteome</keyword>
<proteinExistence type="predicted"/>
<evidence type="ECO:0000256" key="1">
    <source>
        <dbReference type="ARBA" id="ARBA00023224"/>
    </source>
</evidence>
<dbReference type="PROSITE" id="PS50111">
    <property type="entry name" value="CHEMOTAXIS_TRANSDUC_2"/>
    <property type="match status" value="1"/>
</dbReference>
<dbReference type="PANTHER" id="PTHR32089">
    <property type="entry name" value="METHYL-ACCEPTING CHEMOTAXIS PROTEIN MCPB"/>
    <property type="match status" value="1"/>
</dbReference>
<dbReference type="InterPro" id="IPR004089">
    <property type="entry name" value="MCPsignal_dom"/>
</dbReference>